<evidence type="ECO:0000313" key="1">
    <source>
        <dbReference type="EMBL" id="GAT56718.1"/>
    </source>
</evidence>
<evidence type="ECO:0000313" key="2">
    <source>
        <dbReference type="Proteomes" id="UP000815677"/>
    </source>
</evidence>
<proteinExistence type="predicted"/>
<dbReference type="Proteomes" id="UP000815677">
    <property type="component" value="Unassembled WGS sequence"/>
</dbReference>
<name>A0ABQ0M037_MYCCL</name>
<accession>A0ABQ0M037</accession>
<dbReference type="EMBL" id="DF849332">
    <property type="protein sequence ID" value="GAT56718.1"/>
    <property type="molecule type" value="Genomic_DNA"/>
</dbReference>
<protein>
    <submittedName>
        <fullName evidence="1">Uncharacterized protein</fullName>
    </submittedName>
</protein>
<keyword evidence="2" id="KW-1185">Reference proteome</keyword>
<reference evidence="1" key="1">
    <citation type="submission" date="2014-09" db="EMBL/GenBank/DDBJ databases">
        <title>Genome sequence of the luminous mushroom Mycena chlorophos for searching fungal bioluminescence genes.</title>
        <authorList>
            <person name="Tanaka Y."/>
            <person name="Kasuga D."/>
            <person name="Oba Y."/>
            <person name="Hase S."/>
            <person name="Sato K."/>
            <person name="Oba Y."/>
            <person name="Sakakibara Y."/>
        </authorList>
    </citation>
    <scope>NUCLEOTIDE SEQUENCE</scope>
</reference>
<sequence length="71" mass="8248">MWVRKALAARNCFGVKFIPMIGASRTYVYYTDNMTEESLAKAEDDAMLDVYTSILQVRKEDAYWQLGDMRV</sequence>
<gene>
    <name evidence="1" type="ORF">MCHLO_13342</name>
</gene>
<organism evidence="1 2">
    <name type="scientific">Mycena chlorophos</name>
    <name type="common">Agaric fungus</name>
    <name type="synonym">Agaricus chlorophos</name>
    <dbReference type="NCBI Taxonomy" id="658473"/>
    <lineage>
        <taxon>Eukaryota</taxon>
        <taxon>Fungi</taxon>
        <taxon>Dikarya</taxon>
        <taxon>Basidiomycota</taxon>
        <taxon>Agaricomycotina</taxon>
        <taxon>Agaricomycetes</taxon>
        <taxon>Agaricomycetidae</taxon>
        <taxon>Agaricales</taxon>
        <taxon>Marasmiineae</taxon>
        <taxon>Mycenaceae</taxon>
        <taxon>Mycena</taxon>
    </lineage>
</organism>